<reference evidence="1 2" key="1">
    <citation type="submission" date="2019-01" db="EMBL/GenBank/DDBJ databases">
        <authorList>
            <consortium name="Pathogen Informatics"/>
        </authorList>
    </citation>
    <scope>NUCLEOTIDE SEQUENCE [LARGE SCALE GENOMIC DNA]</scope>
    <source>
        <strain evidence="1 2">NCTC10119</strain>
    </source>
</reference>
<dbReference type="Proteomes" id="UP000289557">
    <property type="component" value="Chromosome"/>
</dbReference>
<dbReference type="EMBL" id="LR214945">
    <property type="protein sequence ID" value="VEU56782.1"/>
    <property type="molecule type" value="Genomic_DNA"/>
</dbReference>
<evidence type="ECO:0000313" key="1">
    <source>
        <dbReference type="EMBL" id="VEU56782.1"/>
    </source>
</evidence>
<dbReference type="AlphaFoldDB" id="A0AB38W5N8"/>
<gene>
    <name evidence="1" type="ORF">NCTC10119_00034</name>
</gene>
<protein>
    <submittedName>
        <fullName evidence="1">Uncharacterized protein</fullName>
    </submittedName>
</protein>
<evidence type="ECO:0000313" key="2">
    <source>
        <dbReference type="Proteomes" id="UP000289557"/>
    </source>
</evidence>
<accession>A0AB38W5N8</accession>
<proteinExistence type="predicted"/>
<sequence>MKYKKIGDIKSKGFFESKEEYKELLKKCELISFEAFSEKLPNGDYEVTKKLKLVEKGPNWKRKTYKQSLENEKILKWLIEHD</sequence>
<name>A0AB38W5N8_MYCPM</name>
<dbReference type="RefSeq" id="WP_015344930.1">
    <property type="nucleotide sequence ID" value="NZ_AP017318.1"/>
</dbReference>
<organism evidence="1 2">
    <name type="scientific">Mycoplasmoides pneumoniae</name>
    <name type="common">Mycoplasma pneumoniae</name>
    <dbReference type="NCBI Taxonomy" id="2104"/>
    <lineage>
        <taxon>Bacteria</taxon>
        <taxon>Bacillati</taxon>
        <taxon>Mycoplasmatota</taxon>
        <taxon>Mycoplasmoidales</taxon>
        <taxon>Mycoplasmoidaceae</taxon>
        <taxon>Mycoplasmoides</taxon>
    </lineage>
</organism>
<dbReference type="GeneID" id="66608657"/>